<dbReference type="EMBL" id="KI669502">
    <property type="protein sequence ID" value="OCF34038.1"/>
    <property type="molecule type" value="Genomic_DNA"/>
</dbReference>
<evidence type="ECO:0000256" key="6">
    <source>
        <dbReference type="ARBA" id="ARBA00022927"/>
    </source>
</evidence>
<feature type="transmembrane region" description="Helical" evidence="9">
    <location>
        <begin position="235"/>
        <end position="254"/>
    </location>
</feature>
<keyword evidence="8 9" id="KW-0472">Membrane</keyword>
<feature type="transmembrane region" description="Helical" evidence="9">
    <location>
        <begin position="340"/>
        <end position="358"/>
    </location>
</feature>
<dbReference type="NCBIfam" id="TIGR00727">
    <property type="entry name" value="ISP4_OPT"/>
    <property type="match status" value="1"/>
</dbReference>
<dbReference type="GO" id="GO:0016020">
    <property type="term" value="C:membrane"/>
    <property type="evidence" value="ECO:0007669"/>
    <property type="project" value="UniProtKB-SubCell"/>
</dbReference>
<sequence>MADRREAELVPHLAQRESELDYDEKNLGHEVDKEIDAEHGTYVVEVGDEGFKVAGHMELGTDEEEAKRLEAVYHAMSLERTIKIINELVLMHRDDPNFSGALLQDMIGFLNNPDIVASPDKHAGIIGAMKMEAVLATENSPYVEVRANVDPTDDPDMPASTIRAWAIGIVFCIIGSFIDNLFGFRNPAISIGTNVAQLVAYPIGVFLARVLPDWRFRLFGEHSLNPGPFNKKEHMLISIMANISFTAPYTYYIIPVQAMPQYFNQSFAYNRGYQLLLSLAVNLFGYGLAGLLRRFLVYPSIAIWPATLNTVALVKAFHQKSNEAVPGPFGRMYRASREKIFLVATLAMFVYFFFPGYIFQALSSFSWMTWIAPDNVTLDAVAGVYGGLGLNPWPTFDWNMNTLVGAGLYLPTFAIANQVVGIIIAAIMILAVWFTNTWNTGFLPINSNGTFDNTGSRYNVTSVLNAATGKLDETLYRSYSQPFFSAGYIIYNIWAFASYTASFSYVFLFYRRDIVRGFKGVYRNLFHKGEEEELEEDIHYRLMKKYREVPDWYYAVLLVLPIAFGCAAVAGYPTHAPVAALFYGLILPIIFILPLGIIQAVTGIPVALNILANVIGGAITAGEANALMYFKVWGYLSSWQALSFCNDLKLAHYIKIAPRITFSAQIVATLIYSVVSSLQYNFIMSIKDVCTSDAAFRFTCPAQTSFFTSIIFWGIISPKKLFGKGQQYNMMLLGFPLGFIMVGLYWVLRRKFPKSSFLRQVHPVMLCMGPVSVAAPYNLAYYISNLYVNLFSFQYIRKKYLAFWVKWNYVIGAAFSTGIALSALVIFFALQIPKGGTLAIDWWGNNVVNLGCEGQGGCPRLDIPEVGYFGPAPGTYS</sequence>
<keyword evidence="5" id="KW-0571">Peptide transport</keyword>
<comment type="subcellular location">
    <subcellularLocation>
        <location evidence="1">Membrane</location>
        <topology evidence="1">Multi-pass membrane protein</topology>
    </subcellularLocation>
</comment>
<gene>
    <name evidence="10" type="ORF">I316_04384</name>
</gene>
<evidence type="ECO:0000256" key="1">
    <source>
        <dbReference type="ARBA" id="ARBA00004141"/>
    </source>
</evidence>
<feature type="transmembrane region" description="Helical" evidence="9">
    <location>
        <begin position="164"/>
        <end position="183"/>
    </location>
</feature>
<keyword evidence="3" id="KW-0813">Transport</keyword>
<evidence type="ECO:0000313" key="10">
    <source>
        <dbReference type="EMBL" id="OCF34038.1"/>
    </source>
</evidence>
<dbReference type="InterPro" id="IPR004813">
    <property type="entry name" value="OPT"/>
</dbReference>
<evidence type="ECO:0000256" key="3">
    <source>
        <dbReference type="ARBA" id="ARBA00022448"/>
    </source>
</evidence>
<dbReference type="Proteomes" id="UP000092666">
    <property type="component" value="Unassembled WGS sequence"/>
</dbReference>
<keyword evidence="6" id="KW-0653">Protein transport</keyword>
<evidence type="ECO:0000256" key="5">
    <source>
        <dbReference type="ARBA" id="ARBA00022856"/>
    </source>
</evidence>
<feature type="transmembrane region" description="Helical" evidence="9">
    <location>
        <begin position="807"/>
        <end position="830"/>
    </location>
</feature>
<reference evidence="11" key="2">
    <citation type="submission" date="2013-12" db="EMBL/GenBank/DDBJ databases">
        <title>Evolution of pathogenesis and genome organization in the Tremellales.</title>
        <authorList>
            <person name="Cuomo C."/>
            <person name="Litvintseva A."/>
            <person name="Heitman J."/>
            <person name="Chen Y."/>
            <person name="Sun S."/>
            <person name="Springer D."/>
            <person name="Dromer F."/>
            <person name="Young S."/>
            <person name="Zeng Q."/>
            <person name="Chapman S."/>
            <person name="Gujja S."/>
            <person name="Saif S."/>
            <person name="Birren B."/>
        </authorList>
    </citation>
    <scope>NUCLEOTIDE SEQUENCE [LARGE SCALE GENOMIC DNA]</scope>
    <source>
        <strain evidence="11">BCC8398</strain>
    </source>
</reference>
<dbReference type="OrthoDB" id="9986677at2759"/>
<keyword evidence="4 9" id="KW-0812">Transmembrane</keyword>
<feature type="transmembrane region" description="Helical" evidence="9">
    <location>
        <begin position="695"/>
        <end position="716"/>
    </location>
</feature>
<feature type="transmembrane region" description="Helical" evidence="9">
    <location>
        <begin position="662"/>
        <end position="683"/>
    </location>
</feature>
<name>A0A1B9GSU0_9TREE</name>
<protein>
    <submittedName>
        <fullName evidence="10">OPT family small oligopeptide transporter</fullName>
    </submittedName>
</protein>
<feature type="transmembrane region" description="Helical" evidence="9">
    <location>
        <begin position="378"/>
        <end position="396"/>
    </location>
</feature>
<dbReference type="NCBIfam" id="TIGR00728">
    <property type="entry name" value="OPT_sfam"/>
    <property type="match status" value="1"/>
</dbReference>
<feature type="transmembrane region" description="Helical" evidence="9">
    <location>
        <begin position="610"/>
        <end position="630"/>
    </location>
</feature>
<feature type="transmembrane region" description="Helical" evidence="9">
    <location>
        <begin position="408"/>
        <end position="434"/>
    </location>
</feature>
<evidence type="ECO:0000256" key="7">
    <source>
        <dbReference type="ARBA" id="ARBA00022989"/>
    </source>
</evidence>
<evidence type="ECO:0000256" key="8">
    <source>
        <dbReference type="ARBA" id="ARBA00023136"/>
    </source>
</evidence>
<feature type="transmembrane region" description="Helical" evidence="9">
    <location>
        <begin position="488"/>
        <end position="510"/>
    </location>
</feature>
<organism evidence="10 11">
    <name type="scientific">Kwoniella heveanensis BCC8398</name>
    <dbReference type="NCBI Taxonomy" id="1296120"/>
    <lineage>
        <taxon>Eukaryota</taxon>
        <taxon>Fungi</taxon>
        <taxon>Dikarya</taxon>
        <taxon>Basidiomycota</taxon>
        <taxon>Agaricomycotina</taxon>
        <taxon>Tremellomycetes</taxon>
        <taxon>Tremellales</taxon>
        <taxon>Cryptococcaceae</taxon>
        <taxon>Kwoniella</taxon>
    </lineage>
</organism>
<dbReference type="GO" id="GO:0035673">
    <property type="term" value="F:oligopeptide transmembrane transporter activity"/>
    <property type="evidence" value="ECO:0007669"/>
    <property type="project" value="InterPro"/>
</dbReference>
<accession>A0A1B9GSU0</accession>
<feature type="transmembrane region" description="Helical" evidence="9">
    <location>
        <begin position="274"/>
        <end position="292"/>
    </location>
</feature>
<dbReference type="PANTHER" id="PTHR22601">
    <property type="entry name" value="ISP4 LIKE PROTEIN"/>
    <property type="match status" value="1"/>
</dbReference>
<feature type="transmembrane region" description="Helical" evidence="9">
    <location>
        <begin position="552"/>
        <end position="572"/>
    </location>
</feature>
<keyword evidence="11" id="KW-1185">Reference proteome</keyword>
<evidence type="ECO:0000256" key="9">
    <source>
        <dbReference type="SAM" id="Phobius"/>
    </source>
</evidence>
<reference evidence="10 11" key="1">
    <citation type="submission" date="2013-07" db="EMBL/GenBank/DDBJ databases">
        <title>The Genome Sequence of Cryptococcus heveanensis BCC8398.</title>
        <authorList>
            <consortium name="The Broad Institute Genome Sequencing Platform"/>
            <person name="Cuomo C."/>
            <person name="Litvintseva A."/>
            <person name="Chen Y."/>
            <person name="Heitman J."/>
            <person name="Sun S."/>
            <person name="Springer D."/>
            <person name="Dromer F."/>
            <person name="Young S.K."/>
            <person name="Zeng Q."/>
            <person name="Gargeya S."/>
            <person name="Fitzgerald M."/>
            <person name="Abouelleil A."/>
            <person name="Alvarado L."/>
            <person name="Berlin A.M."/>
            <person name="Chapman S.B."/>
            <person name="Dewar J."/>
            <person name="Goldberg J."/>
            <person name="Griggs A."/>
            <person name="Gujja S."/>
            <person name="Hansen M."/>
            <person name="Howarth C."/>
            <person name="Imamovic A."/>
            <person name="Larimer J."/>
            <person name="McCowan C."/>
            <person name="Murphy C."/>
            <person name="Pearson M."/>
            <person name="Priest M."/>
            <person name="Roberts A."/>
            <person name="Saif S."/>
            <person name="Shea T."/>
            <person name="Sykes S."/>
            <person name="Wortman J."/>
            <person name="Nusbaum C."/>
            <person name="Birren B."/>
        </authorList>
    </citation>
    <scope>NUCLEOTIDE SEQUENCE [LARGE SCALE GENOMIC DNA]</scope>
    <source>
        <strain evidence="10 11">BCC8398</strain>
    </source>
</reference>
<dbReference type="GO" id="GO:0015031">
    <property type="term" value="P:protein transport"/>
    <property type="evidence" value="ECO:0007669"/>
    <property type="project" value="UniProtKB-KW"/>
</dbReference>
<evidence type="ECO:0000256" key="2">
    <source>
        <dbReference type="ARBA" id="ARBA00008807"/>
    </source>
</evidence>
<dbReference type="AlphaFoldDB" id="A0A1B9GSU0"/>
<keyword evidence="7 9" id="KW-1133">Transmembrane helix</keyword>
<dbReference type="InterPro" id="IPR004648">
    <property type="entry name" value="Oligpept_transpt"/>
</dbReference>
<feature type="transmembrane region" description="Helical" evidence="9">
    <location>
        <begin position="728"/>
        <end position="748"/>
    </location>
</feature>
<dbReference type="Pfam" id="PF03169">
    <property type="entry name" value="OPT"/>
    <property type="match status" value="1"/>
</dbReference>
<feature type="transmembrane region" description="Helical" evidence="9">
    <location>
        <begin position="578"/>
        <end position="598"/>
    </location>
</feature>
<evidence type="ECO:0000256" key="4">
    <source>
        <dbReference type="ARBA" id="ARBA00022692"/>
    </source>
</evidence>
<feature type="transmembrane region" description="Helical" evidence="9">
    <location>
        <begin position="195"/>
        <end position="214"/>
    </location>
</feature>
<proteinExistence type="inferred from homology"/>
<evidence type="ECO:0000313" key="11">
    <source>
        <dbReference type="Proteomes" id="UP000092666"/>
    </source>
</evidence>
<feature type="transmembrane region" description="Helical" evidence="9">
    <location>
        <begin position="760"/>
        <end position="783"/>
    </location>
</feature>
<comment type="similarity">
    <text evidence="2">Belongs to the oligopeptide OPT transporter family.</text>
</comment>